<evidence type="ECO:0000313" key="2">
    <source>
        <dbReference type="EMBL" id="SEQ26974.1"/>
    </source>
</evidence>
<feature type="domain" description="AAA" evidence="1">
    <location>
        <begin position="3"/>
        <end position="175"/>
    </location>
</feature>
<keyword evidence="3" id="KW-1185">Reference proteome</keyword>
<accession>A0A1H9EMM8</accession>
<dbReference type="Proteomes" id="UP000199766">
    <property type="component" value="Unassembled WGS sequence"/>
</dbReference>
<dbReference type="Gene3D" id="3.40.50.300">
    <property type="entry name" value="P-loop containing nucleotide triphosphate hydrolases"/>
    <property type="match status" value="1"/>
</dbReference>
<name>A0A1H9EMM8_9BURK</name>
<proteinExistence type="predicted"/>
<dbReference type="RefSeq" id="WP_091451756.1">
    <property type="nucleotide sequence ID" value="NZ_FOGD01000001.1"/>
</dbReference>
<dbReference type="InterPro" id="IPR025669">
    <property type="entry name" value="AAA_dom"/>
</dbReference>
<dbReference type="InterPro" id="IPR050678">
    <property type="entry name" value="DNA_Partitioning_ATPase"/>
</dbReference>
<dbReference type="EMBL" id="FOGD01000001">
    <property type="protein sequence ID" value="SEQ26974.1"/>
    <property type="molecule type" value="Genomic_DNA"/>
</dbReference>
<dbReference type="SUPFAM" id="SSF52540">
    <property type="entry name" value="P-loop containing nucleoside triphosphate hydrolases"/>
    <property type="match status" value="1"/>
</dbReference>
<protein>
    <submittedName>
        <fullName evidence="2">Chromosome partitioning protein</fullName>
    </submittedName>
</protein>
<evidence type="ECO:0000313" key="3">
    <source>
        <dbReference type="Proteomes" id="UP000199766"/>
    </source>
</evidence>
<dbReference type="Pfam" id="PF13614">
    <property type="entry name" value="AAA_31"/>
    <property type="match status" value="1"/>
</dbReference>
<dbReference type="PANTHER" id="PTHR13696:SF52">
    <property type="entry name" value="PARA FAMILY PROTEIN CT_582"/>
    <property type="match status" value="1"/>
</dbReference>
<dbReference type="AlphaFoldDB" id="A0A1H9EMM8"/>
<sequence length="251" mass="26997">MARTLIISNRKGGTGKSSSAVNIAAELHARGQRVLLIDMDTQAHCAYGVGVTVGRDAPTLHGFIAGRHALAAAVVHTPWPGLDLIPGNPLFEHGSVQVGELLLRDALHSSGLMEAYDTIVLDTPPSLDTLLLNALCAGDRVLIPFVPHFLAGEGVRQLARVLFKIASRGSNDNLRVLGFLPVMLDARVNLHRQVTEGLGQQFGRNRMLPGIRNDIRVAEAFAAGQPLRYLAPKSRAAADYAEAVDALLQRW</sequence>
<reference evidence="2 3" key="1">
    <citation type="submission" date="2016-10" db="EMBL/GenBank/DDBJ databases">
        <authorList>
            <person name="de Groot N.N."/>
        </authorList>
    </citation>
    <scope>NUCLEOTIDE SEQUENCE [LARGE SCALE GENOMIC DNA]</scope>
    <source>
        <strain evidence="2 3">ATCC 35958</strain>
    </source>
</reference>
<dbReference type="PANTHER" id="PTHR13696">
    <property type="entry name" value="P-LOOP CONTAINING NUCLEOSIDE TRIPHOSPHATE HYDROLASE"/>
    <property type="match status" value="1"/>
</dbReference>
<gene>
    <name evidence="2" type="ORF">SAMN02982919_00337</name>
</gene>
<dbReference type="OrthoDB" id="8950613at2"/>
<dbReference type="STRING" id="180197.SAMN02982919_00337"/>
<dbReference type="InterPro" id="IPR027417">
    <property type="entry name" value="P-loop_NTPase"/>
</dbReference>
<evidence type="ECO:0000259" key="1">
    <source>
        <dbReference type="Pfam" id="PF13614"/>
    </source>
</evidence>
<organism evidence="2 3">
    <name type="scientific">Giesbergeria anulus</name>
    <dbReference type="NCBI Taxonomy" id="180197"/>
    <lineage>
        <taxon>Bacteria</taxon>
        <taxon>Pseudomonadati</taxon>
        <taxon>Pseudomonadota</taxon>
        <taxon>Betaproteobacteria</taxon>
        <taxon>Burkholderiales</taxon>
        <taxon>Comamonadaceae</taxon>
        <taxon>Giesbergeria</taxon>
    </lineage>
</organism>
<dbReference type="CDD" id="cd02042">
    <property type="entry name" value="ParAB_family"/>
    <property type="match status" value="1"/>
</dbReference>